<feature type="domain" description="LysM" evidence="6">
    <location>
        <begin position="382"/>
        <end position="426"/>
    </location>
</feature>
<dbReference type="Pfam" id="PF01476">
    <property type="entry name" value="LysM"/>
    <property type="match status" value="1"/>
</dbReference>
<sequence>MSFMRSLLIVALVFLTACVSEPLPDGFKDSNDFDPVVAAKNRISLGLTYLQNGDFSQAKYNLDKALQFAPRLADAHYSMAYYYQQVDEIELADKAYQKALDFAPKNADIANSYGAFLCENGDYKQAKKYFLKAVNSSNYISTAETYENLALCSQSQGQLDDAITYLQSAINHQPSRGKSILLLVELQMQQQQWQDAKLNLRRYEKVARITPDTLLKSIEIENALNNTALAKGYGDMLIRMYPTDPRTLQYLKERRGVSNVDASGKISRQLKPDTDVIAQSESTSAITTETQQLKAPVQANSDDTSESAPVVIVATADQAPRADEVEQPIIIETTDKPVVVITQPALTSNTEQADSSASTVSLNNEQEKMPEPTSQSDAESPRYHVVAKGENLYRISLRYNVKMKRLMEWNELQEGDAVVIGTRLLVVDPATVE</sequence>
<evidence type="ECO:0000256" key="2">
    <source>
        <dbReference type="ARBA" id="ARBA00022803"/>
    </source>
</evidence>
<name>A0ABP3WYS0_9ALTE</name>
<dbReference type="Gene3D" id="1.25.40.10">
    <property type="entry name" value="Tetratricopeptide repeat domain"/>
    <property type="match status" value="1"/>
</dbReference>
<feature type="region of interest" description="Disordered" evidence="4">
    <location>
        <begin position="345"/>
        <end position="381"/>
    </location>
</feature>
<dbReference type="NCBIfam" id="TIGR02521">
    <property type="entry name" value="type_IV_pilW"/>
    <property type="match status" value="1"/>
</dbReference>
<feature type="region of interest" description="Disordered" evidence="4">
    <location>
        <begin position="282"/>
        <end position="306"/>
    </location>
</feature>
<evidence type="ECO:0000256" key="5">
    <source>
        <dbReference type="SAM" id="SignalP"/>
    </source>
</evidence>
<dbReference type="InterPro" id="IPR011990">
    <property type="entry name" value="TPR-like_helical_dom_sf"/>
</dbReference>
<dbReference type="PANTHER" id="PTHR44227">
    <property type="match status" value="1"/>
</dbReference>
<evidence type="ECO:0000256" key="1">
    <source>
        <dbReference type="ARBA" id="ARBA00022737"/>
    </source>
</evidence>
<evidence type="ECO:0000256" key="4">
    <source>
        <dbReference type="SAM" id="MobiDB-lite"/>
    </source>
</evidence>
<dbReference type="EMBL" id="BAAAFD010000005">
    <property type="protein sequence ID" value="GAA0857057.1"/>
    <property type="molecule type" value="Genomic_DNA"/>
</dbReference>
<dbReference type="PROSITE" id="PS51782">
    <property type="entry name" value="LYSM"/>
    <property type="match status" value="1"/>
</dbReference>
<organism evidence="7 8">
    <name type="scientific">Aliiglaciecola litoralis</name>
    <dbReference type="NCBI Taxonomy" id="582857"/>
    <lineage>
        <taxon>Bacteria</taxon>
        <taxon>Pseudomonadati</taxon>
        <taxon>Pseudomonadota</taxon>
        <taxon>Gammaproteobacteria</taxon>
        <taxon>Alteromonadales</taxon>
        <taxon>Alteromonadaceae</taxon>
        <taxon>Aliiglaciecola</taxon>
    </lineage>
</organism>
<dbReference type="InterPro" id="IPR036779">
    <property type="entry name" value="LysM_dom_sf"/>
</dbReference>
<evidence type="ECO:0000259" key="6">
    <source>
        <dbReference type="PROSITE" id="PS51782"/>
    </source>
</evidence>
<keyword evidence="8" id="KW-1185">Reference proteome</keyword>
<feature type="chain" id="PRO_5045947845" description="LysM domain-containing protein" evidence="5">
    <location>
        <begin position="23"/>
        <end position="433"/>
    </location>
</feature>
<reference evidence="8" key="1">
    <citation type="journal article" date="2019" name="Int. J. Syst. Evol. Microbiol.">
        <title>The Global Catalogue of Microorganisms (GCM) 10K type strain sequencing project: providing services to taxonomists for standard genome sequencing and annotation.</title>
        <authorList>
            <consortium name="The Broad Institute Genomics Platform"/>
            <consortium name="The Broad Institute Genome Sequencing Center for Infectious Disease"/>
            <person name="Wu L."/>
            <person name="Ma J."/>
        </authorList>
    </citation>
    <scope>NUCLEOTIDE SEQUENCE [LARGE SCALE GENOMIC DNA]</scope>
    <source>
        <strain evidence="8">JCM 15896</strain>
    </source>
</reference>
<feature type="repeat" description="TPR" evidence="3">
    <location>
        <begin position="143"/>
        <end position="176"/>
    </location>
</feature>
<dbReference type="Pfam" id="PF13181">
    <property type="entry name" value="TPR_8"/>
    <property type="match status" value="2"/>
</dbReference>
<dbReference type="Gene3D" id="3.10.350.10">
    <property type="entry name" value="LysM domain"/>
    <property type="match status" value="1"/>
</dbReference>
<dbReference type="SUPFAM" id="SSF54106">
    <property type="entry name" value="LysM domain"/>
    <property type="match status" value="1"/>
</dbReference>
<feature type="compositionally biased region" description="Polar residues" evidence="4">
    <location>
        <begin position="282"/>
        <end position="302"/>
    </location>
</feature>
<evidence type="ECO:0000313" key="8">
    <source>
        <dbReference type="Proteomes" id="UP001500359"/>
    </source>
</evidence>
<feature type="repeat" description="TPR" evidence="3">
    <location>
        <begin position="73"/>
        <end position="106"/>
    </location>
</feature>
<dbReference type="InterPro" id="IPR019734">
    <property type="entry name" value="TPR_rpt"/>
</dbReference>
<dbReference type="InterPro" id="IPR013360">
    <property type="entry name" value="Pilus_4_PilW"/>
</dbReference>
<proteinExistence type="predicted"/>
<dbReference type="SMART" id="SM00257">
    <property type="entry name" value="LysM"/>
    <property type="match status" value="1"/>
</dbReference>
<keyword evidence="5" id="KW-0732">Signal</keyword>
<dbReference type="PROSITE" id="PS50005">
    <property type="entry name" value="TPR"/>
    <property type="match status" value="3"/>
</dbReference>
<dbReference type="SUPFAM" id="SSF48452">
    <property type="entry name" value="TPR-like"/>
    <property type="match status" value="1"/>
</dbReference>
<feature type="compositionally biased region" description="Polar residues" evidence="4">
    <location>
        <begin position="345"/>
        <end position="364"/>
    </location>
</feature>
<dbReference type="PROSITE" id="PS51257">
    <property type="entry name" value="PROKAR_LIPOPROTEIN"/>
    <property type="match status" value="1"/>
</dbReference>
<dbReference type="InterPro" id="IPR018392">
    <property type="entry name" value="LysM"/>
</dbReference>
<dbReference type="Pfam" id="PF13424">
    <property type="entry name" value="TPR_12"/>
    <property type="match status" value="1"/>
</dbReference>
<dbReference type="CDD" id="cd00118">
    <property type="entry name" value="LysM"/>
    <property type="match status" value="1"/>
</dbReference>
<gene>
    <name evidence="7" type="ORF">GCM10009114_21330</name>
</gene>
<dbReference type="PANTHER" id="PTHR44227:SF3">
    <property type="entry name" value="PROTEIN O-MANNOSYL-TRANSFERASE TMTC4"/>
    <property type="match status" value="1"/>
</dbReference>
<keyword evidence="1" id="KW-0677">Repeat</keyword>
<protein>
    <recommendedName>
        <fullName evidence="6">LysM domain-containing protein</fullName>
    </recommendedName>
</protein>
<dbReference type="SMART" id="SM00028">
    <property type="entry name" value="TPR"/>
    <property type="match status" value="4"/>
</dbReference>
<evidence type="ECO:0000256" key="3">
    <source>
        <dbReference type="PROSITE-ProRule" id="PRU00339"/>
    </source>
</evidence>
<feature type="signal peptide" evidence="5">
    <location>
        <begin position="1"/>
        <end position="22"/>
    </location>
</feature>
<comment type="caution">
    <text evidence="7">The sequence shown here is derived from an EMBL/GenBank/DDBJ whole genome shotgun (WGS) entry which is preliminary data.</text>
</comment>
<accession>A0ABP3WYS0</accession>
<evidence type="ECO:0000313" key="7">
    <source>
        <dbReference type="EMBL" id="GAA0857057.1"/>
    </source>
</evidence>
<dbReference type="InterPro" id="IPR052346">
    <property type="entry name" value="O-mannosyl-transferase_TMTC"/>
</dbReference>
<keyword evidence="2 3" id="KW-0802">TPR repeat</keyword>
<dbReference type="Proteomes" id="UP001500359">
    <property type="component" value="Unassembled WGS sequence"/>
</dbReference>
<feature type="repeat" description="TPR" evidence="3">
    <location>
        <begin position="39"/>
        <end position="72"/>
    </location>
</feature>